<organism evidence="2 3">
    <name type="scientific">Candidatus Nitrosocosmicus arcticus</name>
    <dbReference type="NCBI Taxonomy" id="2035267"/>
    <lineage>
        <taxon>Archaea</taxon>
        <taxon>Nitrososphaerota</taxon>
        <taxon>Nitrososphaeria</taxon>
        <taxon>Nitrososphaerales</taxon>
        <taxon>Nitrososphaeraceae</taxon>
        <taxon>Candidatus Nitrosocosmicus</taxon>
    </lineage>
</organism>
<dbReference type="Proteomes" id="UP000315289">
    <property type="component" value="Unassembled WGS sequence"/>
</dbReference>
<evidence type="ECO:0000313" key="2">
    <source>
        <dbReference type="EMBL" id="TVP39331.1"/>
    </source>
</evidence>
<comment type="caution">
    <text evidence="2">The sequence shown here is derived from an EMBL/GenBank/DDBJ whole genome shotgun (WGS) entry which is preliminary data.</text>
</comment>
<evidence type="ECO:0000256" key="1">
    <source>
        <dbReference type="SAM" id="MobiDB-lite"/>
    </source>
</evidence>
<accession>A0A557SRV1</accession>
<protein>
    <submittedName>
        <fullName evidence="2">Uncharacterized protein</fullName>
    </submittedName>
</protein>
<feature type="region of interest" description="Disordered" evidence="1">
    <location>
        <begin position="1"/>
        <end position="60"/>
    </location>
</feature>
<keyword evidence="3" id="KW-1185">Reference proteome</keyword>
<dbReference type="EMBL" id="VOAH01000016">
    <property type="protein sequence ID" value="TVP39331.1"/>
    <property type="molecule type" value="Genomic_DNA"/>
</dbReference>
<gene>
    <name evidence="2" type="ORF">NARC_160044</name>
</gene>
<name>A0A557SRV1_9ARCH</name>
<proteinExistence type="predicted"/>
<dbReference type="AlphaFoldDB" id="A0A557SRV1"/>
<reference evidence="2 3" key="1">
    <citation type="journal article" date="2019" name="Front. Microbiol.">
        <title>Ammonia Oxidation by the Arctic Terrestrial Thaumarchaeote Candidatus Nitrosocosmicus arcticus Is Stimulated by Increasing Temperatures.</title>
        <authorList>
            <person name="Alves R.J.E."/>
            <person name="Kerou M."/>
            <person name="Zappe A."/>
            <person name="Bittner R."/>
            <person name="Abby S.S."/>
            <person name="Schmidt H.A."/>
            <person name="Pfeifer K."/>
            <person name="Schleper C."/>
        </authorList>
    </citation>
    <scope>NUCLEOTIDE SEQUENCE [LARGE SCALE GENOMIC DNA]</scope>
    <source>
        <strain evidence="2 3">Kfb</strain>
    </source>
</reference>
<sequence>MSNPTEENNKKNKNLEQSQNQASEIGDAENNPETSAPAGDLRKAALEATDNNADDQKEPV</sequence>
<evidence type="ECO:0000313" key="3">
    <source>
        <dbReference type="Proteomes" id="UP000315289"/>
    </source>
</evidence>
<dbReference type="RefSeq" id="WP_144733998.1">
    <property type="nucleotide sequence ID" value="NZ_ML675591.1"/>
</dbReference>